<dbReference type="AlphaFoldDB" id="B3DZ22"/>
<gene>
    <name evidence="1" type="ordered locus">Minf_2060</name>
</gene>
<sequence length="63" mass="7183">MSARTKTHILPSPKQIPVLPHSLSFLFFHPLFPKEISFPQAVLFTSYSNPLGNLFTFFSVTLF</sequence>
<dbReference type="KEGG" id="min:Minf_2060"/>
<dbReference type="Proteomes" id="UP000009149">
    <property type="component" value="Chromosome"/>
</dbReference>
<proteinExistence type="predicted"/>
<name>B3DZ22_METI4</name>
<protein>
    <submittedName>
        <fullName evidence="1">Uncharacterized protein</fullName>
    </submittedName>
</protein>
<dbReference type="EMBL" id="CP000975">
    <property type="protein sequence ID" value="ACD84114.1"/>
    <property type="molecule type" value="Genomic_DNA"/>
</dbReference>
<dbReference type="HOGENOM" id="CLU_2880713_0_0_0"/>
<reference evidence="1 2" key="1">
    <citation type="journal article" date="2008" name="Biol. Direct">
        <title>Complete genome sequence of the extremely acidophilic methanotroph isolate V4, Methylacidiphilum infernorum, a representative of the bacterial phylum Verrucomicrobia.</title>
        <authorList>
            <person name="Hou S."/>
            <person name="Makarova K.S."/>
            <person name="Saw J.H."/>
            <person name="Senin P."/>
            <person name="Ly B.V."/>
            <person name="Zhou Z."/>
            <person name="Ren Y."/>
            <person name="Wang J."/>
            <person name="Galperin M.Y."/>
            <person name="Omelchenko M.V."/>
            <person name="Wolf Y.I."/>
            <person name="Yutin N."/>
            <person name="Koonin E.V."/>
            <person name="Stott M.B."/>
            <person name="Mountain B.W."/>
            <person name="Crowe M.A."/>
            <person name="Smirnova A.V."/>
            <person name="Dunfield P.F."/>
            <person name="Feng L."/>
            <person name="Wang L."/>
            <person name="Alam M."/>
        </authorList>
    </citation>
    <scope>NUCLEOTIDE SEQUENCE [LARGE SCALE GENOMIC DNA]</scope>
    <source>
        <strain evidence="2">Isolate V4</strain>
    </source>
</reference>
<organism evidence="1 2">
    <name type="scientific">Methylacidiphilum infernorum (isolate V4)</name>
    <name type="common">Methylokorus infernorum (strain V4)</name>
    <dbReference type="NCBI Taxonomy" id="481448"/>
    <lineage>
        <taxon>Bacteria</taxon>
        <taxon>Pseudomonadati</taxon>
        <taxon>Verrucomicrobiota</taxon>
        <taxon>Methylacidiphilae</taxon>
        <taxon>Methylacidiphilales</taxon>
        <taxon>Methylacidiphilaceae</taxon>
        <taxon>Methylacidiphilum (ex Ratnadevi et al. 2023)</taxon>
    </lineage>
</organism>
<evidence type="ECO:0000313" key="2">
    <source>
        <dbReference type="Proteomes" id="UP000009149"/>
    </source>
</evidence>
<evidence type="ECO:0000313" key="1">
    <source>
        <dbReference type="EMBL" id="ACD84114.1"/>
    </source>
</evidence>
<accession>B3DZ22</accession>
<dbReference type="STRING" id="481448.Minf_2060"/>